<sequence>MKRFAIAVDGPAGSGKSTVAKMVAKRLGIIYVDTGAMYRTVALFCTEKGIALADEAAVVAALADLQMKIVPEEGGQRIFLNGRDVTAEIRTAEIGKGASTVAAYRQVRARMVELQQEMAREHSVIMDGRDIGTVVLPDAEVKIYLDAGVEERARRRVGELQEKGETADFEEIKKMILERDYNDMHRAHSPLKRAADAVSLDSTGMGIDAVLQAILDIVAERVKEK</sequence>
<evidence type="ECO:0000313" key="11">
    <source>
        <dbReference type="Proteomes" id="UP000287361"/>
    </source>
</evidence>
<evidence type="ECO:0000256" key="5">
    <source>
        <dbReference type="ARBA" id="ARBA00022840"/>
    </source>
</evidence>
<dbReference type="SUPFAM" id="SSF52540">
    <property type="entry name" value="P-loop containing nucleoside triphosphate hydrolases"/>
    <property type="match status" value="1"/>
</dbReference>
<comment type="catalytic activity">
    <reaction evidence="7 8">
        <text>CMP + ATP = CDP + ADP</text>
        <dbReference type="Rhea" id="RHEA:11600"/>
        <dbReference type="ChEBI" id="CHEBI:30616"/>
        <dbReference type="ChEBI" id="CHEBI:58069"/>
        <dbReference type="ChEBI" id="CHEBI:60377"/>
        <dbReference type="ChEBI" id="CHEBI:456216"/>
        <dbReference type="EC" id="2.7.4.25"/>
    </reaction>
</comment>
<comment type="catalytic activity">
    <reaction evidence="6 8">
        <text>dCMP + ATP = dCDP + ADP</text>
        <dbReference type="Rhea" id="RHEA:25094"/>
        <dbReference type="ChEBI" id="CHEBI:30616"/>
        <dbReference type="ChEBI" id="CHEBI:57566"/>
        <dbReference type="ChEBI" id="CHEBI:58593"/>
        <dbReference type="ChEBI" id="CHEBI:456216"/>
        <dbReference type="EC" id="2.7.4.25"/>
    </reaction>
</comment>
<dbReference type="GO" id="GO:0005524">
    <property type="term" value="F:ATP binding"/>
    <property type="evidence" value="ECO:0007669"/>
    <property type="project" value="UniProtKB-UniRule"/>
</dbReference>
<dbReference type="NCBIfam" id="TIGR00017">
    <property type="entry name" value="cmk"/>
    <property type="match status" value="1"/>
</dbReference>
<protein>
    <recommendedName>
        <fullName evidence="8">Cytidylate kinase</fullName>
        <shortName evidence="8">CK</shortName>
        <ecNumber evidence="8">2.7.4.25</ecNumber>
    </recommendedName>
    <alternativeName>
        <fullName evidence="8">Cytidine monophosphate kinase</fullName>
        <shortName evidence="8">CMP kinase</shortName>
    </alternativeName>
</protein>
<dbReference type="OrthoDB" id="9807434at2"/>
<dbReference type="PANTHER" id="PTHR21299:SF2">
    <property type="entry name" value="CYTIDYLATE KINASE"/>
    <property type="match status" value="1"/>
</dbReference>
<keyword evidence="4 8" id="KW-0418">Kinase</keyword>
<dbReference type="EMBL" id="BHVZ01000002">
    <property type="protein sequence ID" value="GCB29591.1"/>
    <property type="molecule type" value="Genomic_DNA"/>
</dbReference>
<comment type="caution">
    <text evidence="10">The sequence shown here is derived from an EMBL/GenBank/DDBJ whole genome shotgun (WGS) entry which is preliminary data.</text>
</comment>
<name>A0A401LDE3_9FIRM</name>
<dbReference type="Pfam" id="PF02224">
    <property type="entry name" value="Cytidylate_kin"/>
    <property type="match status" value="1"/>
</dbReference>
<comment type="similarity">
    <text evidence="1 8">Belongs to the cytidylate kinase family. Type 1 subfamily.</text>
</comment>
<dbReference type="InterPro" id="IPR003136">
    <property type="entry name" value="Cytidylate_kin"/>
</dbReference>
<evidence type="ECO:0000259" key="9">
    <source>
        <dbReference type="Pfam" id="PF02224"/>
    </source>
</evidence>
<dbReference type="RefSeq" id="WP_118579149.1">
    <property type="nucleotide sequence ID" value="NZ_DAVZTY010000055.1"/>
</dbReference>
<evidence type="ECO:0000256" key="6">
    <source>
        <dbReference type="ARBA" id="ARBA00047615"/>
    </source>
</evidence>
<keyword evidence="8" id="KW-0963">Cytoplasm</keyword>
<keyword evidence="11" id="KW-1185">Reference proteome</keyword>
<organism evidence="10 11">
    <name type="scientific">Anaerotignum faecicola</name>
    <dbReference type="NCBI Taxonomy" id="2358141"/>
    <lineage>
        <taxon>Bacteria</taxon>
        <taxon>Bacillati</taxon>
        <taxon>Bacillota</taxon>
        <taxon>Clostridia</taxon>
        <taxon>Lachnospirales</taxon>
        <taxon>Anaerotignaceae</taxon>
        <taxon>Anaerotignum</taxon>
    </lineage>
</organism>
<dbReference type="GeneID" id="86194249"/>
<keyword evidence="3 8" id="KW-0547">Nucleotide-binding</keyword>
<evidence type="ECO:0000313" key="10">
    <source>
        <dbReference type="EMBL" id="GCB29591.1"/>
    </source>
</evidence>
<dbReference type="Proteomes" id="UP000287361">
    <property type="component" value="Unassembled WGS sequence"/>
</dbReference>
<dbReference type="CDD" id="cd02020">
    <property type="entry name" value="CMPK"/>
    <property type="match status" value="1"/>
</dbReference>
<evidence type="ECO:0000256" key="3">
    <source>
        <dbReference type="ARBA" id="ARBA00022741"/>
    </source>
</evidence>
<dbReference type="GO" id="GO:0036431">
    <property type="term" value="F:dCMP kinase activity"/>
    <property type="evidence" value="ECO:0007669"/>
    <property type="project" value="InterPro"/>
</dbReference>
<feature type="binding site" evidence="8">
    <location>
        <begin position="10"/>
        <end position="18"/>
    </location>
    <ligand>
        <name>ATP</name>
        <dbReference type="ChEBI" id="CHEBI:30616"/>
    </ligand>
</feature>
<dbReference type="GO" id="GO:0015949">
    <property type="term" value="P:nucleobase-containing small molecule interconversion"/>
    <property type="evidence" value="ECO:0007669"/>
    <property type="project" value="TreeGrafter"/>
</dbReference>
<dbReference type="GO" id="GO:0005829">
    <property type="term" value="C:cytosol"/>
    <property type="evidence" value="ECO:0007669"/>
    <property type="project" value="TreeGrafter"/>
</dbReference>
<evidence type="ECO:0000256" key="1">
    <source>
        <dbReference type="ARBA" id="ARBA00009427"/>
    </source>
</evidence>
<reference evidence="10 11" key="1">
    <citation type="submission" date="2018-10" db="EMBL/GenBank/DDBJ databases">
        <title>Draft Genome Sequence of Anaerotignum sp. KCTC 15736.</title>
        <authorList>
            <person name="Choi S.H."/>
            <person name="Kim J.S."/>
            <person name="Kang S.W."/>
            <person name="Lee J.S."/>
            <person name="Park S.H."/>
        </authorList>
    </citation>
    <scope>NUCLEOTIDE SEQUENCE [LARGE SCALE GENOMIC DNA]</scope>
    <source>
        <strain evidence="10 11">KCTC 15736</strain>
    </source>
</reference>
<dbReference type="InterPro" id="IPR027417">
    <property type="entry name" value="P-loop_NTPase"/>
</dbReference>
<dbReference type="PANTHER" id="PTHR21299">
    <property type="entry name" value="CYTIDYLATE KINASE/PANTOATE-BETA-ALANINE LIGASE"/>
    <property type="match status" value="1"/>
</dbReference>
<dbReference type="AlphaFoldDB" id="A0A401LDE3"/>
<dbReference type="GO" id="GO:0036430">
    <property type="term" value="F:CMP kinase activity"/>
    <property type="evidence" value="ECO:0007669"/>
    <property type="project" value="RHEA"/>
</dbReference>
<keyword evidence="5 8" id="KW-0067">ATP-binding</keyword>
<dbReference type="EC" id="2.7.4.25" evidence="8"/>
<dbReference type="GO" id="GO:0006220">
    <property type="term" value="P:pyrimidine nucleotide metabolic process"/>
    <property type="evidence" value="ECO:0007669"/>
    <property type="project" value="UniProtKB-UniRule"/>
</dbReference>
<comment type="subcellular location">
    <subcellularLocation>
        <location evidence="8">Cytoplasm</location>
    </subcellularLocation>
</comment>
<gene>
    <name evidence="8 10" type="primary">cmk</name>
    <name evidence="10" type="ORF">KGMB03357_12520</name>
</gene>
<dbReference type="Gene3D" id="3.40.50.300">
    <property type="entry name" value="P-loop containing nucleotide triphosphate hydrolases"/>
    <property type="match status" value="1"/>
</dbReference>
<evidence type="ECO:0000256" key="8">
    <source>
        <dbReference type="HAMAP-Rule" id="MF_00238"/>
    </source>
</evidence>
<accession>A0A401LDE3</accession>
<dbReference type="InterPro" id="IPR011994">
    <property type="entry name" value="Cytidylate_kinase_dom"/>
</dbReference>
<dbReference type="HAMAP" id="MF_00238">
    <property type="entry name" value="Cytidyl_kinase_type1"/>
    <property type="match status" value="1"/>
</dbReference>
<keyword evidence="2 8" id="KW-0808">Transferase</keyword>
<evidence type="ECO:0000256" key="7">
    <source>
        <dbReference type="ARBA" id="ARBA00048478"/>
    </source>
</evidence>
<evidence type="ECO:0000256" key="4">
    <source>
        <dbReference type="ARBA" id="ARBA00022777"/>
    </source>
</evidence>
<feature type="domain" description="Cytidylate kinase" evidence="9">
    <location>
        <begin position="6"/>
        <end position="218"/>
    </location>
</feature>
<proteinExistence type="inferred from homology"/>
<evidence type="ECO:0000256" key="2">
    <source>
        <dbReference type="ARBA" id="ARBA00022679"/>
    </source>
</evidence>